<sequence>MIKFGEYLRVCRERKGVTQSELVEELVAEDASFSSLDSTTLSRWERGVSKPAISKQTLIIRYFSRSFNRIYPFIGEMESLDIEANFCAMGFSKFVGRHRMVADFPVNQMDIKQLQVQDAVSSGMHMTALRKNYLVIEGLYEFGLDEDLHHRLAMQPGNYFTVCQYQEEYFGHFLALKLNSESFQRVMNFSLEISQLDEQDFVGKDEAGEYFIVGFFSIGDLPISMLWIGFYAHLIREQMKVGKVGGLVTTKEGEAIARNLNTEMLANTRYGDKCMKSYYADIGQMLLTDTIVKMVFNPESCPR</sequence>
<evidence type="ECO:0000313" key="1">
    <source>
        <dbReference type="EMBL" id="QKI88408.1"/>
    </source>
</evidence>
<dbReference type="InterPro" id="IPR001387">
    <property type="entry name" value="Cro/C1-type_HTH"/>
</dbReference>
<dbReference type="InterPro" id="IPR010982">
    <property type="entry name" value="Lambda_DNA-bd_dom_sf"/>
</dbReference>
<dbReference type="Proteomes" id="UP000504724">
    <property type="component" value="Chromosome"/>
</dbReference>
<dbReference type="RefSeq" id="WP_173284008.1">
    <property type="nucleotide sequence ID" value="NZ_CP054020.1"/>
</dbReference>
<keyword evidence="2" id="KW-1185">Reference proteome</keyword>
<dbReference type="SUPFAM" id="SSF47413">
    <property type="entry name" value="lambda repressor-like DNA-binding domains"/>
    <property type="match status" value="1"/>
</dbReference>
<reference evidence="1 2" key="1">
    <citation type="submission" date="2020-05" db="EMBL/GenBank/DDBJ databases">
        <title>Thiomicrorhabdus sediminis sp.nov. and Thiomicrorhabdus xiamenensis sp.nov., novel sulfur-oxidizing bacteria isolated from coastal sediment.</title>
        <authorList>
            <person name="Liu X."/>
        </authorList>
    </citation>
    <scope>NUCLEOTIDE SEQUENCE [LARGE SCALE GENOMIC DNA]</scope>
    <source>
        <strain evidence="1 2">G2</strain>
    </source>
</reference>
<dbReference type="KEGG" id="txa:HQN79_01870"/>
<proteinExistence type="predicted"/>
<evidence type="ECO:0000313" key="2">
    <source>
        <dbReference type="Proteomes" id="UP000504724"/>
    </source>
</evidence>
<gene>
    <name evidence="1" type="ORF">HQN79_01870</name>
</gene>
<protein>
    <submittedName>
        <fullName evidence="1">Helix-turn-helix domain-containing protein</fullName>
    </submittedName>
</protein>
<organism evidence="1 2">
    <name type="scientific">Thiomicrorhabdus xiamenensis</name>
    <dbReference type="NCBI Taxonomy" id="2739063"/>
    <lineage>
        <taxon>Bacteria</taxon>
        <taxon>Pseudomonadati</taxon>
        <taxon>Pseudomonadota</taxon>
        <taxon>Gammaproteobacteria</taxon>
        <taxon>Thiotrichales</taxon>
        <taxon>Piscirickettsiaceae</taxon>
        <taxon>Thiomicrorhabdus</taxon>
    </lineage>
</organism>
<dbReference type="GO" id="GO:0003677">
    <property type="term" value="F:DNA binding"/>
    <property type="evidence" value="ECO:0007669"/>
    <property type="project" value="InterPro"/>
</dbReference>
<accession>A0A7D4TEZ4</accession>
<dbReference type="CDD" id="cd00093">
    <property type="entry name" value="HTH_XRE"/>
    <property type="match status" value="1"/>
</dbReference>
<dbReference type="AlphaFoldDB" id="A0A7D4TEZ4"/>
<dbReference type="Gene3D" id="1.10.260.40">
    <property type="entry name" value="lambda repressor-like DNA-binding domains"/>
    <property type="match status" value="1"/>
</dbReference>
<name>A0A7D4TEZ4_9GAMM</name>
<dbReference type="EMBL" id="CP054020">
    <property type="protein sequence ID" value="QKI88408.1"/>
    <property type="molecule type" value="Genomic_DNA"/>
</dbReference>